<dbReference type="PATRIC" id="fig|487.1203.peg.2109"/>
<reference evidence="2 3" key="1">
    <citation type="journal article" date="2014" name="Genome Announc.">
        <title>Complete Genome Sequence of Neisseria meningitidis Serogroup A Strain NMA510612, Isolated from a Patient with Bacterial Meningitis in China.</title>
        <authorList>
            <person name="Zhang Y."/>
            <person name="Yang J."/>
            <person name="Xu L."/>
            <person name="Zhu Y."/>
            <person name="Liu B."/>
            <person name="Shao Z."/>
            <person name="Zhang X."/>
            <person name="Jin Q."/>
        </authorList>
    </citation>
    <scope>NUCLEOTIDE SEQUENCE [LARGE SCALE GENOMIC DNA]</scope>
    <source>
        <strain evidence="3">NMA510612</strain>
    </source>
</reference>
<proteinExistence type="predicted"/>
<evidence type="ECO:0000313" key="2">
    <source>
        <dbReference type="EMBL" id="AHW74728.1"/>
    </source>
</evidence>
<dbReference type="EMBL" id="CP007524">
    <property type="protein sequence ID" value="AHW74728.1"/>
    <property type="molecule type" value="Genomic_DNA"/>
</dbReference>
<sequence length="84" mass="9919">MLLKNKMPSENLSDGIFYQSSHIFYQGCKIYPKQQKPPCRHSRKSGNLEPNTAKIYPKRQQSFHRHSRAGGNLERKISRNRFTR</sequence>
<name>X5F6D9_NEIME</name>
<feature type="region of interest" description="Disordered" evidence="1">
    <location>
        <begin position="58"/>
        <end position="84"/>
    </location>
</feature>
<gene>
    <name evidence="2" type="ORF">NMA510612_0417</name>
</gene>
<reference evidence="3" key="2">
    <citation type="submission" date="2014-02" db="EMBL/GenBank/DDBJ databases">
        <title>Complete Genome Sequence of Neisseria meningitides, serogroup A strain 510612.</title>
        <authorList>
            <person name="Zhang X."/>
            <person name="Zhang Y."/>
            <person name="Yang J."/>
            <person name="Zhu Y."/>
            <person name="Jin Q."/>
        </authorList>
    </citation>
    <scope>NUCLEOTIDE SEQUENCE</scope>
    <source>
        <strain evidence="3">NMA510612</strain>
    </source>
</reference>
<dbReference type="KEGG" id="nmx:NMA510612_0417"/>
<accession>X5F6D9</accession>
<evidence type="ECO:0000313" key="3">
    <source>
        <dbReference type="Proteomes" id="UP000023582"/>
    </source>
</evidence>
<evidence type="ECO:0000256" key="1">
    <source>
        <dbReference type="SAM" id="MobiDB-lite"/>
    </source>
</evidence>
<protein>
    <submittedName>
        <fullName evidence="2">Uncharacterized protein</fullName>
    </submittedName>
</protein>
<organism evidence="2 3">
    <name type="scientific">Neisseria meningitidis</name>
    <dbReference type="NCBI Taxonomy" id="487"/>
    <lineage>
        <taxon>Bacteria</taxon>
        <taxon>Pseudomonadati</taxon>
        <taxon>Pseudomonadota</taxon>
        <taxon>Betaproteobacteria</taxon>
        <taxon>Neisseriales</taxon>
        <taxon>Neisseriaceae</taxon>
        <taxon>Neisseria</taxon>
    </lineage>
</organism>
<dbReference type="Proteomes" id="UP000023582">
    <property type="component" value="Chromosome"/>
</dbReference>
<dbReference type="AlphaFoldDB" id="X5F6D9"/>